<gene>
    <name evidence="1" type="ORF">CLUP02_05723</name>
</gene>
<dbReference type="GeneID" id="73339739"/>
<dbReference type="EMBL" id="CP019475">
    <property type="protein sequence ID" value="UQC80241.1"/>
    <property type="molecule type" value="Genomic_DNA"/>
</dbReference>
<proteinExistence type="predicted"/>
<dbReference type="AlphaFoldDB" id="A0A9Q8WEG7"/>
<organism evidence="1 2">
    <name type="scientific">Colletotrichum lupini</name>
    <dbReference type="NCBI Taxonomy" id="145971"/>
    <lineage>
        <taxon>Eukaryota</taxon>
        <taxon>Fungi</taxon>
        <taxon>Dikarya</taxon>
        <taxon>Ascomycota</taxon>
        <taxon>Pezizomycotina</taxon>
        <taxon>Sordariomycetes</taxon>
        <taxon>Hypocreomycetidae</taxon>
        <taxon>Glomerellales</taxon>
        <taxon>Glomerellaceae</taxon>
        <taxon>Colletotrichum</taxon>
        <taxon>Colletotrichum acutatum species complex</taxon>
    </lineage>
</organism>
<reference evidence="1" key="1">
    <citation type="journal article" date="2021" name="Mol. Plant Microbe Interact.">
        <title>Complete Genome Sequence of the Plant-Pathogenic Fungus Colletotrichum lupini.</title>
        <authorList>
            <person name="Baroncelli R."/>
            <person name="Pensec F."/>
            <person name="Da Lio D."/>
            <person name="Boufleur T."/>
            <person name="Vicente I."/>
            <person name="Sarrocco S."/>
            <person name="Picot A."/>
            <person name="Baraldi E."/>
            <person name="Sukno S."/>
            <person name="Thon M."/>
            <person name="Le Floch G."/>
        </authorList>
    </citation>
    <scope>NUCLEOTIDE SEQUENCE</scope>
    <source>
        <strain evidence="1">IMI 504893</strain>
    </source>
</reference>
<dbReference type="RefSeq" id="XP_049141872.1">
    <property type="nucleotide sequence ID" value="XM_049284729.1"/>
</dbReference>
<protein>
    <submittedName>
        <fullName evidence="1">Uncharacterized protein</fullName>
    </submittedName>
</protein>
<accession>A0A9Q8WEG7</accession>
<evidence type="ECO:0000313" key="1">
    <source>
        <dbReference type="EMBL" id="UQC80241.1"/>
    </source>
</evidence>
<evidence type="ECO:0000313" key="2">
    <source>
        <dbReference type="Proteomes" id="UP000830671"/>
    </source>
</evidence>
<dbReference type="KEGG" id="clup:CLUP02_05723"/>
<sequence>MARADTAPFSVSPVTSKLPSGNRLTTVDDGFAAGEQPALFVRVYERRISFHTGSLMGTLPLAETTIIWLERLSSHSKFGVVRLVAWDVTITNIKRYCYSQMSQQIIRMTSNLFSQDIAGNRIVVLKQRANRLPNNSLPKLNAKPASNLCIRLCYAAHFDLTLPRSLFLLDFRRWFDPVAIDEKQIYKIITTTPLIKTPLRIDYIATSHTLNLLPDQQTSPYSCPDER</sequence>
<dbReference type="Proteomes" id="UP000830671">
    <property type="component" value="Chromosome 3"/>
</dbReference>
<name>A0A9Q8WEG7_9PEZI</name>
<keyword evidence="2" id="KW-1185">Reference proteome</keyword>